<gene>
    <name evidence="8" type="ORF">J5Y09_21390</name>
</gene>
<dbReference type="Gene3D" id="1.25.40.80">
    <property type="match status" value="1"/>
</dbReference>
<accession>A0ABS4B0W6</accession>
<evidence type="ECO:0000256" key="3">
    <source>
        <dbReference type="ARBA" id="ARBA00022630"/>
    </source>
</evidence>
<dbReference type="Pfam" id="PF03441">
    <property type="entry name" value="FAD_binding_7"/>
    <property type="match status" value="1"/>
</dbReference>
<dbReference type="PROSITE" id="PS51645">
    <property type="entry name" value="PHR_CRY_ALPHA_BETA"/>
    <property type="match status" value="1"/>
</dbReference>
<evidence type="ECO:0000256" key="6">
    <source>
        <dbReference type="RuleBase" id="RU004182"/>
    </source>
</evidence>
<dbReference type="SUPFAM" id="SSF52425">
    <property type="entry name" value="Cryptochrome/photolyase, N-terminal domain"/>
    <property type="match status" value="1"/>
</dbReference>
<organism evidence="8 9">
    <name type="scientific">Roseomonas nitratireducens</name>
    <dbReference type="NCBI Taxonomy" id="2820810"/>
    <lineage>
        <taxon>Bacteria</taxon>
        <taxon>Pseudomonadati</taxon>
        <taxon>Pseudomonadota</taxon>
        <taxon>Alphaproteobacteria</taxon>
        <taxon>Acetobacterales</taxon>
        <taxon>Roseomonadaceae</taxon>
        <taxon>Roseomonas</taxon>
    </lineage>
</organism>
<protein>
    <submittedName>
        <fullName evidence="8">Deoxyribodipyrimidine photo-lyase</fullName>
    </submittedName>
</protein>
<evidence type="ECO:0000256" key="1">
    <source>
        <dbReference type="ARBA" id="ARBA00001932"/>
    </source>
</evidence>
<comment type="cofactor">
    <cofactor evidence="1">
        <name>(6R)-5,10-methylene-5,6,7,8-tetrahydrofolate</name>
        <dbReference type="ChEBI" id="CHEBI:15636"/>
    </cofactor>
</comment>
<dbReference type="InterPro" id="IPR006050">
    <property type="entry name" value="DNA_photolyase_N"/>
</dbReference>
<dbReference type="InterPro" id="IPR002081">
    <property type="entry name" value="Cryptochrome/DNA_photolyase_1"/>
</dbReference>
<comment type="cofactor">
    <cofactor evidence="2">
        <name>FAD</name>
        <dbReference type="ChEBI" id="CHEBI:57692"/>
    </cofactor>
</comment>
<dbReference type="Pfam" id="PF00875">
    <property type="entry name" value="DNA_photolyase"/>
    <property type="match status" value="1"/>
</dbReference>
<dbReference type="PROSITE" id="PS00394">
    <property type="entry name" value="DNA_PHOTOLYASES_1_1"/>
    <property type="match status" value="1"/>
</dbReference>
<dbReference type="InterPro" id="IPR036155">
    <property type="entry name" value="Crypto/Photolyase_N_sf"/>
</dbReference>
<dbReference type="InterPro" id="IPR018394">
    <property type="entry name" value="DNA_photolyase_1_CS_C"/>
</dbReference>
<sequence length="476" mass="52636">MSAPAILWFRQDLRLADNPALLAVQGRPVLPVFVLEDGPRAPGGAARWWLHHSLAALGRTLAERGAPLLLLRGDPRRLLPDLAARSGATEIHAGRRTEPAARQRDAETHAALQAGGARLVLHRSALLHEPHQVRTGTGKPYSVYTPFSRALFALLEDLPPPIPAPDRLTPVAGAPEGERLDALALLPRPPEPDWAAAFPAHWQPGEDGAQARLATFLDRGLAGYADRRNDPAAEWGTSGLSPHLRLGEISPRQAWHAARAKGGKGLETFLKELLWREFSHHLLWHRPEMPEQPLRPEFATFPWREDAALLRAWQRGRTGYPIVDAGMRQLWRTGWMHNRVRMIAASFLVKHLLQPWQAGEAWFWDTLVDADLAANAASWQWVAGCGADAAPYFRIFNPVLQAEKFDASGGYVRRWCPELARLPDRWLHKPHEAPEMVLRGAGVVLGRDYPKPVVDLAEGRARALAAFATLKGAAAA</sequence>
<evidence type="ECO:0000256" key="2">
    <source>
        <dbReference type="ARBA" id="ARBA00001974"/>
    </source>
</evidence>
<keyword evidence="3 6" id="KW-0285">Flavoprotein</keyword>
<comment type="caution">
    <text evidence="8">The sequence shown here is derived from an EMBL/GenBank/DDBJ whole genome shotgun (WGS) entry which is preliminary data.</text>
</comment>
<dbReference type="Gene3D" id="3.40.50.620">
    <property type="entry name" value="HUPs"/>
    <property type="match status" value="1"/>
</dbReference>
<comment type="similarity">
    <text evidence="6">Belongs to the DNA photolyase family.</text>
</comment>
<dbReference type="PANTHER" id="PTHR11455">
    <property type="entry name" value="CRYPTOCHROME"/>
    <property type="match status" value="1"/>
</dbReference>
<dbReference type="SUPFAM" id="SSF48173">
    <property type="entry name" value="Cryptochrome/photolyase FAD-binding domain"/>
    <property type="match status" value="1"/>
</dbReference>
<keyword evidence="9" id="KW-1185">Reference proteome</keyword>
<evidence type="ECO:0000259" key="7">
    <source>
        <dbReference type="PROSITE" id="PS51645"/>
    </source>
</evidence>
<dbReference type="RefSeq" id="WP_209353894.1">
    <property type="nucleotide sequence ID" value="NZ_JAGIYZ010000029.1"/>
</dbReference>
<keyword evidence="5 6" id="KW-0157">Chromophore</keyword>
<keyword evidence="4 6" id="KW-0274">FAD</keyword>
<dbReference type="PANTHER" id="PTHR11455:SF9">
    <property type="entry name" value="CRYPTOCHROME CIRCADIAN CLOCK 5 ISOFORM X1"/>
    <property type="match status" value="1"/>
</dbReference>
<evidence type="ECO:0000256" key="4">
    <source>
        <dbReference type="ARBA" id="ARBA00022827"/>
    </source>
</evidence>
<evidence type="ECO:0000313" key="8">
    <source>
        <dbReference type="EMBL" id="MBP0466497.1"/>
    </source>
</evidence>
<proteinExistence type="inferred from homology"/>
<dbReference type="Gene3D" id="1.10.579.10">
    <property type="entry name" value="DNA Cyclobutane Dipyrimidine Photolyase, subunit A, domain 3"/>
    <property type="match status" value="1"/>
</dbReference>
<feature type="domain" description="Photolyase/cryptochrome alpha/beta" evidence="7">
    <location>
        <begin position="3"/>
        <end position="127"/>
    </location>
</feature>
<name>A0ABS4B0W6_9PROT</name>
<evidence type="ECO:0000256" key="5">
    <source>
        <dbReference type="ARBA" id="ARBA00022991"/>
    </source>
</evidence>
<evidence type="ECO:0000313" key="9">
    <source>
        <dbReference type="Proteomes" id="UP000680815"/>
    </source>
</evidence>
<dbReference type="InterPro" id="IPR036134">
    <property type="entry name" value="Crypto/Photolyase_FAD-like_sf"/>
</dbReference>
<dbReference type="EMBL" id="JAGIYZ010000029">
    <property type="protein sequence ID" value="MBP0466497.1"/>
    <property type="molecule type" value="Genomic_DNA"/>
</dbReference>
<dbReference type="PRINTS" id="PR00147">
    <property type="entry name" value="DNAPHOTLYASE"/>
</dbReference>
<dbReference type="Proteomes" id="UP000680815">
    <property type="component" value="Unassembled WGS sequence"/>
</dbReference>
<reference evidence="8 9" key="1">
    <citation type="submission" date="2021-03" db="EMBL/GenBank/DDBJ databases">
        <authorList>
            <person name="So Y."/>
        </authorList>
    </citation>
    <scope>NUCLEOTIDE SEQUENCE [LARGE SCALE GENOMIC DNA]</scope>
    <source>
        <strain evidence="8 9">PWR1</strain>
    </source>
</reference>
<dbReference type="InterPro" id="IPR005101">
    <property type="entry name" value="Cryptochr/Photolyase_FAD-bd"/>
</dbReference>
<dbReference type="PROSITE" id="PS00691">
    <property type="entry name" value="DNA_PHOTOLYASES_1_2"/>
    <property type="match status" value="1"/>
</dbReference>
<dbReference type="InterPro" id="IPR014729">
    <property type="entry name" value="Rossmann-like_a/b/a_fold"/>
</dbReference>